<dbReference type="KEGG" id="pprf:DPRO_3884"/>
<name>A0A2C8FE31_9BACT</name>
<organism evidence="1 2">
    <name type="scientific">Pseudodesulfovibrio profundus</name>
    <dbReference type="NCBI Taxonomy" id="57320"/>
    <lineage>
        <taxon>Bacteria</taxon>
        <taxon>Pseudomonadati</taxon>
        <taxon>Thermodesulfobacteriota</taxon>
        <taxon>Desulfovibrionia</taxon>
        <taxon>Desulfovibrionales</taxon>
        <taxon>Desulfovibrionaceae</taxon>
    </lineage>
</organism>
<sequence length="58" mass="6192">MLAEINLVRLKRVNVGSAGFDSGVSKGVICSFKSTLLQYANPRTTKFLHSTSPLPGSP</sequence>
<accession>A0A2C8FE31</accession>
<gene>
    <name evidence="1" type="ORF">DPRO_3884</name>
</gene>
<dbReference type="Proteomes" id="UP000219215">
    <property type="component" value="Chromosome DPRO"/>
</dbReference>
<reference evidence="2" key="1">
    <citation type="submission" date="2017-09" db="EMBL/GenBank/DDBJ databases">
        <authorList>
            <person name="Regsiter A."/>
            <person name="William W."/>
        </authorList>
    </citation>
    <scope>NUCLEOTIDE SEQUENCE [LARGE SCALE GENOMIC DNA]</scope>
    <source>
        <strain evidence="2">500-1</strain>
    </source>
</reference>
<evidence type="ECO:0000313" key="1">
    <source>
        <dbReference type="EMBL" id="SOB60802.1"/>
    </source>
</evidence>
<protein>
    <submittedName>
        <fullName evidence="1">Uncharacterized protein</fullName>
    </submittedName>
</protein>
<keyword evidence="2" id="KW-1185">Reference proteome</keyword>
<evidence type="ECO:0000313" key="2">
    <source>
        <dbReference type="Proteomes" id="UP000219215"/>
    </source>
</evidence>
<dbReference type="AlphaFoldDB" id="A0A2C8FE31"/>
<proteinExistence type="predicted"/>
<dbReference type="EMBL" id="LT907975">
    <property type="protein sequence ID" value="SOB60802.1"/>
    <property type="molecule type" value="Genomic_DNA"/>
</dbReference>